<organism evidence="3 4">
    <name type="scientific">Heligmosomoides polygyrus</name>
    <name type="common">Parasitic roundworm</name>
    <dbReference type="NCBI Taxonomy" id="6339"/>
    <lineage>
        <taxon>Eukaryota</taxon>
        <taxon>Metazoa</taxon>
        <taxon>Ecdysozoa</taxon>
        <taxon>Nematoda</taxon>
        <taxon>Chromadorea</taxon>
        <taxon>Rhabditida</taxon>
        <taxon>Rhabditina</taxon>
        <taxon>Rhabditomorpha</taxon>
        <taxon>Strongyloidea</taxon>
        <taxon>Heligmosomidae</taxon>
        <taxon>Heligmosomoides</taxon>
    </lineage>
</organism>
<accession>A0A3P8FJC8</accession>
<keyword evidence="3" id="KW-1185">Reference proteome</keyword>
<evidence type="ECO:0000256" key="1">
    <source>
        <dbReference type="SAM" id="MobiDB-lite"/>
    </source>
</evidence>
<sequence>MDFVLVKDRYRGFVTDAKIVPYETIAPQHRPLICILKIAPPRQKQVERCGAPRIKWWRMREKEAAVILKIAPPRQKQVERCGAARIKWWRMREKEAAVISHVRLPTVTTVEETWKMATDAIRQAAVGIRHNEAWATKGRQAGMVVDKRREGKGSREVALSRASRRKDR</sequence>
<dbReference type="EMBL" id="UZAH01032027">
    <property type="protein sequence ID" value="VDP19226.1"/>
    <property type="molecule type" value="Genomic_DNA"/>
</dbReference>
<reference evidence="4" key="2">
    <citation type="submission" date="2019-09" db="UniProtKB">
        <authorList>
            <consortium name="WormBaseParasite"/>
        </authorList>
    </citation>
    <scope>IDENTIFICATION</scope>
</reference>
<gene>
    <name evidence="2" type="ORF">HPBE_LOCUS20293</name>
</gene>
<reference evidence="2 3" key="1">
    <citation type="submission" date="2018-11" db="EMBL/GenBank/DDBJ databases">
        <authorList>
            <consortium name="Pathogen Informatics"/>
        </authorList>
    </citation>
    <scope>NUCLEOTIDE SEQUENCE [LARGE SCALE GENOMIC DNA]</scope>
</reference>
<evidence type="ECO:0000313" key="2">
    <source>
        <dbReference type="EMBL" id="VDP19226.1"/>
    </source>
</evidence>
<dbReference type="WBParaSite" id="HPBE_0002029601-mRNA-1">
    <property type="protein sequence ID" value="HPBE_0002029601-mRNA-1"/>
    <property type="gene ID" value="HPBE_0002029601"/>
</dbReference>
<proteinExistence type="predicted"/>
<accession>A0A183GDH3</accession>
<name>A0A183GDH3_HELPZ</name>
<protein>
    <submittedName>
        <fullName evidence="4">Reverse transcriptase domain-containing protein</fullName>
    </submittedName>
</protein>
<evidence type="ECO:0000313" key="4">
    <source>
        <dbReference type="WBParaSite" id="HPBE_0002029601-mRNA-1"/>
    </source>
</evidence>
<dbReference type="AlphaFoldDB" id="A0A183GDH3"/>
<dbReference type="OrthoDB" id="418748at2759"/>
<dbReference type="Proteomes" id="UP000050761">
    <property type="component" value="Unassembled WGS sequence"/>
</dbReference>
<evidence type="ECO:0000313" key="3">
    <source>
        <dbReference type="Proteomes" id="UP000050761"/>
    </source>
</evidence>
<feature type="region of interest" description="Disordered" evidence="1">
    <location>
        <begin position="146"/>
        <end position="168"/>
    </location>
</feature>
<feature type="compositionally biased region" description="Basic and acidic residues" evidence="1">
    <location>
        <begin position="146"/>
        <end position="155"/>
    </location>
</feature>